<dbReference type="SMART" id="SM01234">
    <property type="entry name" value="Haemolytic"/>
    <property type="match status" value="1"/>
</dbReference>
<organism evidence="1">
    <name type="scientific">hydrothermal vent metagenome</name>
    <dbReference type="NCBI Taxonomy" id="652676"/>
    <lineage>
        <taxon>unclassified sequences</taxon>
        <taxon>metagenomes</taxon>
        <taxon>ecological metagenomes</taxon>
    </lineage>
</organism>
<dbReference type="PANTHER" id="PTHR33383">
    <property type="entry name" value="MEMBRANE PROTEIN INSERTION EFFICIENCY FACTOR-RELATED"/>
    <property type="match status" value="1"/>
</dbReference>
<dbReference type="Pfam" id="PF01809">
    <property type="entry name" value="YidD"/>
    <property type="match status" value="1"/>
</dbReference>
<name>A0A160TPM6_9ZZZZ</name>
<gene>
    <name evidence="1" type="ORF">MGWOODY_Smn2097</name>
</gene>
<proteinExistence type="inferred from homology"/>
<reference evidence="1" key="1">
    <citation type="submission" date="2015-10" db="EMBL/GenBank/DDBJ databases">
        <authorList>
            <person name="Gilbert D.G."/>
        </authorList>
    </citation>
    <scope>NUCLEOTIDE SEQUENCE</scope>
</reference>
<dbReference type="InterPro" id="IPR002696">
    <property type="entry name" value="Membr_insert_effic_factor_YidD"/>
</dbReference>
<dbReference type="HAMAP" id="MF_00386">
    <property type="entry name" value="UPF0161_YidD"/>
    <property type="match status" value="1"/>
</dbReference>
<dbReference type="NCBIfam" id="TIGR00278">
    <property type="entry name" value="membrane protein insertion efficiency factor YidD"/>
    <property type="match status" value="1"/>
</dbReference>
<protein>
    <submittedName>
        <fullName evidence="1">Protein YidD</fullName>
    </submittedName>
</protein>
<accession>A0A160TPM6</accession>
<dbReference type="AlphaFoldDB" id="A0A160TPM6"/>
<dbReference type="EMBL" id="CZQE01000362">
    <property type="protein sequence ID" value="CUS46387.1"/>
    <property type="molecule type" value="Genomic_DNA"/>
</dbReference>
<sequence length="70" mass="7821">MLTRLLVALVRFWQVGPSVILPPSCRYQPTCSSYAIEALRRYGALKGGWLAARRIARCHPWGGFGHDPVP</sequence>
<evidence type="ECO:0000313" key="1">
    <source>
        <dbReference type="EMBL" id="CUS46387.1"/>
    </source>
</evidence>
<dbReference type="PANTHER" id="PTHR33383:SF1">
    <property type="entry name" value="MEMBRANE PROTEIN INSERTION EFFICIENCY FACTOR-RELATED"/>
    <property type="match status" value="1"/>
</dbReference>